<protein>
    <submittedName>
        <fullName evidence="2">Uncharacterized protein</fullName>
    </submittedName>
</protein>
<proteinExistence type="predicted"/>
<dbReference type="RefSeq" id="WP_198043034.1">
    <property type="nucleotide sequence ID" value="NZ_CP016076.1"/>
</dbReference>
<dbReference type="Gene3D" id="3.40.630.30">
    <property type="match status" value="1"/>
</dbReference>
<name>A0AAC9LBT3_9PSEU</name>
<dbReference type="EMBL" id="CP016076">
    <property type="protein sequence ID" value="APU15063.1"/>
    <property type="molecule type" value="Genomic_DNA"/>
</dbReference>
<evidence type="ECO:0000256" key="1">
    <source>
        <dbReference type="SAM" id="MobiDB-lite"/>
    </source>
</evidence>
<accession>A0AAC9LBT3</accession>
<keyword evidence="3" id="KW-1185">Reference proteome</keyword>
<sequence>MDRRTVLALYDQQIRRDPTPDTPNGRIERDGEVTRCVSDDGWAGVTWCGPDHADVDAVIAAQVERFAAAGRPWEWKHYSYDRPASLPERLIAAGFTAQPAETLLVAEITELAIEPSPPSGMRLSAVADARDVAELVSVHDEVFGGDHSESGRALVADLHRQPRAVEGVLAVAGGGLSPKAGSSFPRARTLPGSGAGRRCPPGAVEACSGRWSRIASRSPQPGDTAISRSTPPRRARRSFVVSASWNWPPRPRSATAETRPDLGDQRTPGPRSRSDAEPWRPAGTGQAGAIRSPACRGERGVLDFGEPRPLDPDPDPDPDPERSTGCRTEHGGPAGSARWDDERPPEATWTTVTGYDGAPGLSRSREPPCRAGGGRAGWRPPRQSDPIRRAS</sequence>
<feature type="compositionally biased region" description="Basic and acidic residues" evidence="1">
    <location>
        <begin position="296"/>
        <end position="311"/>
    </location>
</feature>
<evidence type="ECO:0000313" key="3">
    <source>
        <dbReference type="Proteomes" id="UP000185511"/>
    </source>
</evidence>
<organism evidence="2 3">
    <name type="scientific">Actinoalloteichus fjordicus</name>
    <dbReference type="NCBI Taxonomy" id="1612552"/>
    <lineage>
        <taxon>Bacteria</taxon>
        <taxon>Bacillati</taxon>
        <taxon>Actinomycetota</taxon>
        <taxon>Actinomycetes</taxon>
        <taxon>Pseudonocardiales</taxon>
        <taxon>Pseudonocardiaceae</taxon>
        <taxon>Actinoalloteichus</taxon>
    </lineage>
</organism>
<feature type="compositionally biased region" description="Basic and acidic residues" evidence="1">
    <location>
        <begin position="319"/>
        <end position="330"/>
    </location>
</feature>
<evidence type="ECO:0000313" key="2">
    <source>
        <dbReference type="EMBL" id="APU15063.1"/>
    </source>
</evidence>
<feature type="region of interest" description="Disordered" evidence="1">
    <location>
        <begin position="175"/>
        <end position="391"/>
    </location>
</feature>
<reference evidence="3" key="1">
    <citation type="submission" date="2016-06" db="EMBL/GenBank/DDBJ databases">
        <title>Complete genome sequence of Actinoalloteichus fjordicus DSM 46855 (=ADI127-17), type strain of the new species Actinoalloteichus fjordicus.</title>
        <authorList>
            <person name="Ruckert C."/>
            <person name="Nouioui I."/>
            <person name="Willmese J."/>
            <person name="van Wezel G."/>
            <person name="Klenk H.-P."/>
            <person name="Kalinowski J."/>
            <person name="Zotchev S.B."/>
        </authorList>
    </citation>
    <scope>NUCLEOTIDE SEQUENCE [LARGE SCALE GENOMIC DNA]</scope>
    <source>
        <strain evidence="3">ADI127-7</strain>
    </source>
</reference>
<dbReference type="KEGG" id="acad:UA74_15040"/>
<dbReference type="Proteomes" id="UP000185511">
    <property type="component" value="Chromosome"/>
</dbReference>
<dbReference type="AlphaFoldDB" id="A0AAC9LBT3"/>
<gene>
    <name evidence="2" type="ORF">UA74_15040</name>
</gene>